<accession>A0A3M7SGH4</accession>
<name>A0A3M7SGH4_BRAPC</name>
<feature type="region of interest" description="Disordered" evidence="2">
    <location>
        <begin position="1"/>
        <end position="40"/>
    </location>
</feature>
<dbReference type="EMBL" id="REGN01001408">
    <property type="protein sequence ID" value="RNA34819.1"/>
    <property type="molecule type" value="Genomic_DNA"/>
</dbReference>
<keyword evidence="4" id="KW-1185">Reference proteome</keyword>
<feature type="compositionally biased region" description="Basic residues" evidence="2">
    <location>
        <begin position="409"/>
        <end position="418"/>
    </location>
</feature>
<feature type="region of interest" description="Disordered" evidence="2">
    <location>
        <begin position="303"/>
        <end position="503"/>
    </location>
</feature>
<organism evidence="3 4">
    <name type="scientific">Brachionus plicatilis</name>
    <name type="common">Marine rotifer</name>
    <name type="synonym">Brachionus muelleri</name>
    <dbReference type="NCBI Taxonomy" id="10195"/>
    <lineage>
        <taxon>Eukaryota</taxon>
        <taxon>Metazoa</taxon>
        <taxon>Spiralia</taxon>
        <taxon>Gnathifera</taxon>
        <taxon>Rotifera</taxon>
        <taxon>Eurotatoria</taxon>
        <taxon>Monogononta</taxon>
        <taxon>Pseudotrocha</taxon>
        <taxon>Ploima</taxon>
        <taxon>Brachionidae</taxon>
        <taxon>Brachionus</taxon>
    </lineage>
</organism>
<reference evidence="3 4" key="1">
    <citation type="journal article" date="2018" name="Sci. Rep.">
        <title>Genomic signatures of local adaptation to the degree of environmental predictability in rotifers.</title>
        <authorList>
            <person name="Franch-Gras L."/>
            <person name="Hahn C."/>
            <person name="Garcia-Roger E.M."/>
            <person name="Carmona M.J."/>
            <person name="Serra M."/>
            <person name="Gomez A."/>
        </authorList>
    </citation>
    <scope>NUCLEOTIDE SEQUENCE [LARGE SCALE GENOMIC DNA]</scope>
    <source>
        <strain evidence="3">HYR1</strain>
    </source>
</reference>
<dbReference type="OrthoDB" id="10683665at2759"/>
<keyword evidence="1" id="KW-0175">Coiled coil</keyword>
<feature type="compositionally biased region" description="Basic and acidic residues" evidence="2">
    <location>
        <begin position="469"/>
        <end position="492"/>
    </location>
</feature>
<sequence length="952" mass="107915">MSDNSKHDSKRSSLHASTTQLGGRGTVRRRRYRRNASLSENQMSESMRHFLVRHEFQDYGHMERVSFIYDNGDIASYDSVRLLANLKNGFYNFSLNTQTKAKRSKSRGSSLSTRSDKAAELFHSLDFIQQQTQISDLDRETRERIKCVTEEIHQLVGSDAYEFLSAFSQKSPAVTEKSFANFSTLIDDTDFIPEVSGDFDKTSEDKSEKRHFEVAKDLAASSSTSLDPVSFSNEPEILVADKVRTKKKPKKKKNKAKVRQTAQKCELEKKIELDEEKGKKIEEKKMQDEKILAKIEEKPLVEKKSVELSAKEAKKPLDDAKELRNMAFLRSSPQKKKKKNKSVKNEKKKESETDSSLKIAPTAKNKTSVLIEEKKTDTTAKLTNKVEKLGNKLKPNLSTDESSKSVDKKIKKKQKSSSKKALNSEAVKGKEKDSDEKISIKETEHKNSTKSSKKKNRKKKTTLLAKNNQDSKQEPDDVDKVMSESDLRDKDINVQTSSIDKNGENFELMNAKRGNDECTTLDNTTKCSTIMQNLDRTKLEIEQLTQGLQSSQSVSPVETPSSVVNETFSDSVELKWQEIGIEKTCHSQTSEDTELLIEKSSLEEDLLAEETFPDDKQKEKPNEPLAGSTLKIKTCSDDSDGKQWQNSGESKCGQPIQITKWNEAPSEQDPVQEFLIEENLKIKAEMFYEKRVFVHKTLSKSVSKSRIVDIYNYNETRNENLIFEDTQKSKSFTNITESSSATSRSILIAKVILGKGEERFSDDNNIVLGSDEIVREAAINLVKSVINKAMQSARQTNEQMEDDTQLIESQWSQSASATDGTNELPEKNGAQVFNLSDSSDARSHDNYELFIINKTHLPLTHAKSERTQNSLSNTAEQCLPSAHNLNFKLTESFSIEMDKGCAEKINLNDCNQPVFAEIQNGKLGSQKHLNKRKMQKNMIIQIFKREIFSREI</sequence>
<gene>
    <name evidence="3" type="ORF">BpHYR1_045232</name>
</gene>
<evidence type="ECO:0000313" key="4">
    <source>
        <dbReference type="Proteomes" id="UP000276133"/>
    </source>
</evidence>
<evidence type="ECO:0000256" key="1">
    <source>
        <dbReference type="SAM" id="Coils"/>
    </source>
</evidence>
<feature type="compositionally biased region" description="Basic and acidic residues" evidence="2">
    <location>
        <begin position="1"/>
        <end position="11"/>
    </location>
</feature>
<dbReference type="AlphaFoldDB" id="A0A3M7SGH4"/>
<feature type="coiled-coil region" evidence="1">
    <location>
        <begin position="783"/>
        <end position="810"/>
    </location>
</feature>
<comment type="caution">
    <text evidence="3">The sequence shown here is derived from an EMBL/GenBank/DDBJ whole genome shotgun (WGS) entry which is preliminary data.</text>
</comment>
<evidence type="ECO:0000313" key="3">
    <source>
        <dbReference type="EMBL" id="RNA34819.1"/>
    </source>
</evidence>
<feature type="compositionally biased region" description="Basic residues" evidence="2">
    <location>
        <begin position="333"/>
        <end position="342"/>
    </location>
</feature>
<evidence type="ECO:0000256" key="2">
    <source>
        <dbReference type="SAM" id="MobiDB-lite"/>
    </source>
</evidence>
<feature type="region of interest" description="Disordered" evidence="2">
    <location>
        <begin position="610"/>
        <end position="652"/>
    </location>
</feature>
<feature type="compositionally biased region" description="Basic and acidic residues" evidence="2">
    <location>
        <begin position="371"/>
        <end position="390"/>
    </location>
</feature>
<feature type="compositionally biased region" description="Basic and acidic residues" evidence="2">
    <location>
        <begin position="613"/>
        <end position="622"/>
    </location>
</feature>
<dbReference type="Proteomes" id="UP000276133">
    <property type="component" value="Unassembled WGS sequence"/>
</dbReference>
<feature type="compositionally biased region" description="Basic and acidic residues" evidence="2">
    <location>
        <begin position="303"/>
        <end position="324"/>
    </location>
</feature>
<feature type="compositionally biased region" description="Basic residues" evidence="2">
    <location>
        <begin position="451"/>
        <end position="461"/>
    </location>
</feature>
<proteinExistence type="predicted"/>
<feature type="compositionally biased region" description="Basic and acidic residues" evidence="2">
    <location>
        <begin position="343"/>
        <end position="352"/>
    </location>
</feature>
<feature type="compositionally biased region" description="Basic and acidic residues" evidence="2">
    <location>
        <begin position="427"/>
        <end position="447"/>
    </location>
</feature>
<protein>
    <submittedName>
        <fullName evidence="3">Uncharacterized protein</fullName>
    </submittedName>
</protein>